<organism evidence="1 2">
    <name type="scientific">Clitoria ternatea</name>
    <name type="common">Butterfly pea</name>
    <dbReference type="NCBI Taxonomy" id="43366"/>
    <lineage>
        <taxon>Eukaryota</taxon>
        <taxon>Viridiplantae</taxon>
        <taxon>Streptophyta</taxon>
        <taxon>Embryophyta</taxon>
        <taxon>Tracheophyta</taxon>
        <taxon>Spermatophyta</taxon>
        <taxon>Magnoliopsida</taxon>
        <taxon>eudicotyledons</taxon>
        <taxon>Gunneridae</taxon>
        <taxon>Pentapetalae</taxon>
        <taxon>rosids</taxon>
        <taxon>fabids</taxon>
        <taxon>Fabales</taxon>
        <taxon>Fabaceae</taxon>
        <taxon>Papilionoideae</taxon>
        <taxon>50 kb inversion clade</taxon>
        <taxon>NPAAA clade</taxon>
        <taxon>indigoferoid/millettioid clade</taxon>
        <taxon>Phaseoleae</taxon>
        <taxon>Clitoria</taxon>
    </lineage>
</organism>
<accession>A0AAN9FVH9</accession>
<evidence type="ECO:0000313" key="2">
    <source>
        <dbReference type="Proteomes" id="UP001359559"/>
    </source>
</evidence>
<evidence type="ECO:0000313" key="1">
    <source>
        <dbReference type="EMBL" id="KAK7280050.1"/>
    </source>
</evidence>
<gene>
    <name evidence="1" type="ORF">RJT34_25112</name>
</gene>
<protein>
    <submittedName>
        <fullName evidence="1">Uncharacterized protein</fullName>
    </submittedName>
</protein>
<dbReference type="Proteomes" id="UP001359559">
    <property type="component" value="Unassembled WGS sequence"/>
</dbReference>
<keyword evidence="2" id="KW-1185">Reference proteome</keyword>
<sequence>MLVMSDVGFRKDSSLVVRVFQFLFSPCSLVDFHHRVLAVRRRCCSSPVIRLLAARRLSPHKEREVYDDLRIASEQHSQRGSASAFRTRFYRHHIRRCSAVTSVRLTASLRNVGPTHAHELRQTCQPQKSLDKNLILPKASPSL</sequence>
<dbReference type="AlphaFoldDB" id="A0AAN9FVH9"/>
<comment type="caution">
    <text evidence="1">The sequence shown here is derived from an EMBL/GenBank/DDBJ whole genome shotgun (WGS) entry which is preliminary data.</text>
</comment>
<dbReference type="EMBL" id="JAYKXN010000006">
    <property type="protein sequence ID" value="KAK7280050.1"/>
    <property type="molecule type" value="Genomic_DNA"/>
</dbReference>
<proteinExistence type="predicted"/>
<name>A0AAN9FVH9_CLITE</name>
<reference evidence="1 2" key="1">
    <citation type="submission" date="2024-01" db="EMBL/GenBank/DDBJ databases">
        <title>The genomes of 5 underutilized Papilionoideae crops provide insights into root nodulation and disease resistance.</title>
        <authorList>
            <person name="Yuan L."/>
        </authorList>
    </citation>
    <scope>NUCLEOTIDE SEQUENCE [LARGE SCALE GENOMIC DNA]</scope>
    <source>
        <strain evidence="1">LY-2023</strain>
        <tissue evidence="1">Leaf</tissue>
    </source>
</reference>